<evidence type="ECO:0000313" key="1">
    <source>
        <dbReference type="WBParaSite" id="HPLM_0002153501-mRNA-1"/>
    </source>
</evidence>
<dbReference type="OMA" id="IMMKIHI"/>
<name>A0A0N4XAZ0_HAEPC</name>
<dbReference type="WBParaSite" id="HPLM_0002153501-mRNA-1">
    <property type="protein sequence ID" value="HPLM_0002153501-mRNA-1"/>
    <property type="gene ID" value="HPLM_0002153501"/>
</dbReference>
<proteinExistence type="predicted"/>
<dbReference type="AlphaFoldDB" id="A0A0N4XAZ0"/>
<sequence length="269" mass="30901">LSCPYSFSPSLLTAFPCGTVQLQRWFSWLHTFDFCFSSNDFSEARDELLLDISVASDSDNISGECENQGQEILLFRKQLCPDLIIYFSRANENCAAADSESLASLRLRRIRPAFFNKKTRQILKMSRWQMHQYNAIRGFLTENWEGDLTNITIGVYLSFVRASNLRSNESPFTNHKLESETLLDEKEVVPAGTGTDFSVMYNDAPIMMKIHIFFLKSDGSRGETHSLYISNNCTESGKWIANEGYYRLDVNTGNFVPIYYDPVESDFYY</sequence>
<reference evidence="1" key="1">
    <citation type="submission" date="2017-02" db="UniProtKB">
        <authorList>
            <consortium name="WormBaseParasite"/>
        </authorList>
    </citation>
    <scope>IDENTIFICATION</scope>
</reference>
<protein>
    <submittedName>
        <fullName evidence="1">Galectin domain-containing protein</fullName>
    </submittedName>
</protein>
<accession>A0A0N4XAZ0</accession>
<organism evidence="1">
    <name type="scientific">Haemonchus placei</name>
    <name type="common">Barber's pole worm</name>
    <dbReference type="NCBI Taxonomy" id="6290"/>
    <lineage>
        <taxon>Eukaryota</taxon>
        <taxon>Metazoa</taxon>
        <taxon>Ecdysozoa</taxon>
        <taxon>Nematoda</taxon>
        <taxon>Chromadorea</taxon>
        <taxon>Rhabditida</taxon>
        <taxon>Rhabditina</taxon>
        <taxon>Rhabditomorpha</taxon>
        <taxon>Strongyloidea</taxon>
        <taxon>Trichostrongylidae</taxon>
        <taxon>Haemonchus</taxon>
    </lineage>
</organism>